<dbReference type="Proteomes" id="UP000663852">
    <property type="component" value="Unassembled WGS sequence"/>
</dbReference>
<feature type="compositionally biased region" description="Basic and acidic residues" evidence="1">
    <location>
        <begin position="1"/>
        <end position="10"/>
    </location>
</feature>
<evidence type="ECO:0000313" key="3">
    <source>
        <dbReference type="EMBL" id="CAF1580812.1"/>
    </source>
</evidence>
<name>A0A815ZC00_ADIRI</name>
<feature type="compositionally biased region" description="Polar residues" evidence="1">
    <location>
        <begin position="40"/>
        <end position="67"/>
    </location>
</feature>
<dbReference type="EMBL" id="CAJNOR010005949">
    <property type="protein sequence ID" value="CAF1580812.1"/>
    <property type="molecule type" value="Genomic_DNA"/>
</dbReference>
<organism evidence="3 4">
    <name type="scientific">Adineta ricciae</name>
    <name type="common">Rotifer</name>
    <dbReference type="NCBI Taxonomy" id="249248"/>
    <lineage>
        <taxon>Eukaryota</taxon>
        <taxon>Metazoa</taxon>
        <taxon>Spiralia</taxon>
        <taxon>Gnathifera</taxon>
        <taxon>Rotifera</taxon>
        <taxon>Eurotatoria</taxon>
        <taxon>Bdelloidea</taxon>
        <taxon>Adinetida</taxon>
        <taxon>Adinetidae</taxon>
        <taxon>Adineta</taxon>
    </lineage>
</organism>
<evidence type="ECO:0000313" key="2">
    <source>
        <dbReference type="EMBL" id="CAF1482594.1"/>
    </source>
</evidence>
<evidence type="ECO:0000256" key="1">
    <source>
        <dbReference type="SAM" id="MobiDB-lite"/>
    </source>
</evidence>
<protein>
    <submittedName>
        <fullName evidence="3">Uncharacterized protein</fullName>
    </submittedName>
</protein>
<sequence length="370" mass="42134">MSSSRGDETWSRFNFRPRSNYQSDSFSRRRNNRYQGAIQDDSTNYNSSSRFTNHISNQPTQQSSDGLTPNRLKTIDDEKKAYAVNLQLEPVKMGIMARNDQRQQEFKGLGAFNQYFGLLSPADGFGYTLPDVWDGYFHITLAKFTTDISPEDVKDIFSKFDYPSANIPIIRDIFFHASRLDTFAGSNRASDRNNIPFIVLSISSTPEVQAFYNEIGPLLAAIKHKVKPSVWEVTSHDKLHVTIRKYSKINYKNYSLQDVPIHQFPLEFRCSYVGIREPRDKTINRIKQNKDSLHQWLSGVTEIDGKCSGCQTSIASKEWQGFCYACGKYEIIKPLWSSSGNKPSSSCIQQANPENSVLDKLVEAISLNNP</sequence>
<dbReference type="OrthoDB" id="10055128at2759"/>
<dbReference type="EMBL" id="CAJNOJ010000551">
    <property type="protein sequence ID" value="CAF1482594.1"/>
    <property type="molecule type" value="Genomic_DNA"/>
</dbReference>
<accession>A0A815ZC00</accession>
<feature type="region of interest" description="Disordered" evidence="1">
    <location>
        <begin position="1"/>
        <end position="69"/>
    </location>
</feature>
<dbReference type="AlphaFoldDB" id="A0A815ZC00"/>
<proteinExistence type="predicted"/>
<dbReference type="Proteomes" id="UP000663828">
    <property type="component" value="Unassembled WGS sequence"/>
</dbReference>
<keyword evidence="4" id="KW-1185">Reference proteome</keyword>
<comment type="caution">
    <text evidence="3">The sequence shown here is derived from an EMBL/GenBank/DDBJ whole genome shotgun (WGS) entry which is preliminary data.</text>
</comment>
<dbReference type="CDD" id="cd20805">
    <property type="entry name" value="C1_DGK_rpt2"/>
    <property type="match status" value="1"/>
</dbReference>
<reference evidence="3" key="1">
    <citation type="submission" date="2021-02" db="EMBL/GenBank/DDBJ databases">
        <authorList>
            <person name="Nowell W R."/>
        </authorList>
    </citation>
    <scope>NUCLEOTIDE SEQUENCE</scope>
</reference>
<gene>
    <name evidence="2" type="ORF">EDS130_LOCUS41528</name>
    <name evidence="3" type="ORF">XAT740_LOCUS45488</name>
</gene>
<evidence type="ECO:0000313" key="4">
    <source>
        <dbReference type="Proteomes" id="UP000663828"/>
    </source>
</evidence>